<proteinExistence type="predicted"/>
<reference evidence="2 3" key="1">
    <citation type="submission" date="2015-01" db="EMBL/GenBank/DDBJ databases">
        <title>Evolution of Trichinella species and genotypes.</title>
        <authorList>
            <person name="Korhonen P.K."/>
            <person name="Edoardo P."/>
            <person name="Giuseppe L.R."/>
            <person name="Gasser R.B."/>
        </authorList>
    </citation>
    <scope>NUCLEOTIDE SEQUENCE [LARGE SCALE GENOMIC DNA]</scope>
    <source>
        <strain evidence="2">ISS1029</strain>
    </source>
</reference>
<keyword evidence="3" id="KW-1185">Reference proteome</keyword>
<keyword evidence="1" id="KW-1133">Transmembrane helix</keyword>
<protein>
    <submittedName>
        <fullName evidence="2">Uncharacterized protein</fullName>
    </submittedName>
</protein>
<evidence type="ECO:0000313" key="2">
    <source>
        <dbReference type="EMBL" id="KRZ04438.1"/>
    </source>
</evidence>
<keyword evidence="1" id="KW-0472">Membrane</keyword>
<comment type="caution">
    <text evidence="2">The sequence shown here is derived from an EMBL/GenBank/DDBJ whole genome shotgun (WGS) entry which is preliminary data.</text>
</comment>
<gene>
    <name evidence="2" type="ORF">T11_18315</name>
</gene>
<dbReference type="OrthoDB" id="10448885at2759"/>
<dbReference type="EMBL" id="JYDP01000164">
    <property type="protein sequence ID" value="KRZ04438.1"/>
    <property type="molecule type" value="Genomic_DNA"/>
</dbReference>
<evidence type="ECO:0000256" key="1">
    <source>
        <dbReference type="SAM" id="Phobius"/>
    </source>
</evidence>
<organism evidence="2 3">
    <name type="scientific">Trichinella zimbabwensis</name>
    <dbReference type="NCBI Taxonomy" id="268475"/>
    <lineage>
        <taxon>Eukaryota</taxon>
        <taxon>Metazoa</taxon>
        <taxon>Ecdysozoa</taxon>
        <taxon>Nematoda</taxon>
        <taxon>Enoplea</taxon>
        <taxon>Dorylaimia</taxon>
        <taxon>Trichinellida</taxon>
        <taxon>Trichinellidae</taxon>
        <taxon>Trichinella</taxon>
    </lineage>
</organism>
<sequence length="101" mass="11634">MPYIRFSPMRSTFYHLKTVVCKSGEIAPVFAAFYHHEPLAAILQTFHCSPFENLPFGIFGTFYPQQAMIIFVMIIDINVPIWVLFTKLTSGFTFPFSFESP</sequence>
<name>A0A0V1H1U0_9BILA</name>
<dbReference type="AlphaFoldDB" id="A0A0V1H1U0"/>
<dbReference type="Proteomes" id="UP000055024">
    <property type="component" value="Unassembled WGS sequence"/>
</dbReference>
<keyword evidence="1" id="KW-0812">Transmembrane</keyword>
<feature type="transmembrane region" description="Helical" evidence="1">
    <location>
        <begin position="67"/>
        <end position="85"/>
    </location>
</feature>
<accession>A0A0V1H1U0</accession>
<evidence type="ECO:0000313" key="3">
    <source>
        <dbReference type="Proteomes" id="UP000055024"/>
    </source>
</evidence>